<dbReference type="AlphaFoldDB" id="A0A8H7W3R3"/>
<name>A0A8H7W3R3_9HELO</name>
<keyword evidence="2" id="KW-1185">Reference proteome</keyword>
<dbReference type="EMBL" id="JAFJYH010000282">
    <property type="protein sequence ID" value="KAG4414072.1"/>
    <property type="molecule type" value="Genomic_DNA"/>
</dbReference>
<organism evidence="1 2">
    <name type="scientific">Cadophora malorum</name>
    <dbReference type="NCBI Taxonomy" id="108018"/>
    <lineage>
        <taxon>Eukaryota</taxon>
        <taxon>Fungi</taxon>
        <taxon>Dikarya</taxon>
        <taxon>Ascomycota</taxon>
        <taxon>Pezizomycotina</taxon>
        <taxon>Leotiomycetes</taxon>
        <taxon>Helotiales</taxon>
        <taxon>Ploettnerulaceae</taxon>
        <taxon>Cadophora</taxon>
    </lineage>
</organism>
<protein>
    <submittedName>
        <fullName evidence="1">Uncharacterized protein</fullName>
    </submittedName>
</protein>
<dbReference type="Proteomes" id="UP000664132">
    <property type="component" value="Unassembled WGS sequence"/>
</dbReference>
<reference evidence="1" key="1">
    <citation type="submission" date="2021-02" db="EMBL/GenBank/DDBJ databases">
        <title>Genome sequence Cadophora malorum strain M34.</title>
        <authorList>
            <person name="Stefanovic E."/>
            <person name="Vu D."/>
            <person name="Scully C."/>
            <person name="Dijksterhuis J."/>
            <person name="Roader J."/>
            <person name="Houbraken J."/>
        </authorList>
    </citation>
    <scope>NUCLEOTIDE SEQUENCE</scope>
    <source>
        <strain evidence="1">M34</strain>
    </source>
</reference>
<proteinExistence type="predicted"/>
<gene>
    <name evidence="1" type="ORF">IFR04_012773</name>
</gene>
<evidence type="ECO:0000313" key="2">
    <source>
        <dbReference type="Proteomes" id="UP000664132"/>
    </source>
</evidence>
<sequence>MYQTRVIQITGPADRMTAQSIEDFFHTKIKFTLVDRQEWLETDGQLTVVFEFTSIEAGEQALYNIRYVPDYCAAGDETPGSNL</sequence>
<comment type="caution">
    <text evidence="1">The sequence shown here is derived from an EMBL/GenBank/DDBJ whole genome shotgun (WGS) entry which is preliminary data.</text>
</comment>
<evidence type="ECO:0000313" key="1">
    <source>
        <dbReference type="EMBL" id="KAG4414072.1"/>
    </source>
</evidence>
<accession>A0A8H7W3R3</accession>
<dbReference type="OrthoDB" id="3509233at2759"/>